<comment type="subcellular location">
    <subcellularLocation>
        <location evidence="1">Cell outer membrane</location>
    </subcellularLocation>
</comment>
<dbReference type="Pfam" id="PF07676">
    <property type="entry name" value="PD40"/>
    <property type="match status" value="4"/>
</dbReference>
<dbReference type="InterPro" id="IPR006665">
    <property type="entry name" value="OmpA-like"/>
</dbReference>
<dbReference type="Gene3D" id="2.120.10.30">
    <property type="entry name" value="TolB, C-terminal domain"/>
    <property type="match status" value="1"/>
</dbReference>
<comment type="caution">
    <text evidence="7">The sequence shown here is derived from an EMBL/GenBank/DDBJ whole genome shotgun (WGS) entry which is preliminary data.</text>
</comment>
<dbReference type="InterPro" id="IPR006690">
    <property type="entry name" value="OMPA-like_CS"/>
</dbReference>
<evidence type="ECO:0000256" key="1">
    <source>
        <dbReference type="ARBA" id="ARBA00004442"/>
    </source>
</evidence>
<dbReference type="PRINTS" id="PR01023">
    <property type="entry name" value="NAFLGMOTY"/>
</dbReference>
<keyword evidence="4" id="KW-0802">TPR repeat</keyword>
<dbReference type="InterPro" id="IPR011990">
    <property type="entry name" value="TPR-like_helical_dom_sf"/>
</dbReference>
<dbReference type="PANTHER" id="PTHR30329:SF21">
    <property type="entry name" value="LIPOPROTEIN YIAD-RELATED"/>
    <property type="match status" value="1"/>
</dbReference>
<dbReference type="InterPro" id="IPR050330">
    <property type="entry name" value="Bact_OuterMem_StrucFunc"/>
</dbReference>
<gene>
    <name evidence="7" type="ORF">DES35_101860</name>
</gene>
<dbReference type="SUPFAM" id="SSF69304">
    <property type="entry name" value="Tricorn protease N-terminal domain"/>
    <property type="match status" value="1"/>
</dbReference>
<dbReference type="InterPro" id="IPR019734">
    <property type="entry name" value="TPR_rpt"/>
</dbReference>
<keyword evidence="3" id="KW-0998">Cell outer membrane</keyword>
<dbReference type="PROSITE" id="PS50005">
    <property type="entry name" value="TPR"/>
    <property type="match status" value="1"/>
</dbReference>
<dbReference type="PROSITE" id="PS51123">
    <property type="entry name" value="OMPA_2"/>
    <property type="match status" value="1"/>
</dbReference>
<reference evidence="7 8" key="1">
    <citation type="submission" date="2018-07" db="EMBL/GenBank/DDBJ databases">
        <title>Genomic Encyclopedia of Type Strains, Phase IV (KMG-IV): sequencing the most valuable type-strain genomes for metagenomic binning, comparative biology and taxonomic classification.</title>
        <authorList>
            <person name="Goeker M."/>
        </authorList>
    </citation>
    <scope>NUCLEOTIDE SEQUENCE [LARGE SCALE GENOMIC DNA]</scope>
    <source>
        <strain evidence="7 8">DSM 21410</strain>
    </source>
</reference>
<name>A0A369A8V2_9FLAO</name>
<feature type="domain" description="OmpA-like" evidence="6">
    <location>
        <begin position="490"/>
        <end position="606"/>
    </location>
</feature>
<dbReference type="SUPFAM" id="SSF103088">
    <property type="entry name" value="OmpA-like"/>
    <property type="match status" value="1"/>
</dbReference>
<dbReference type="InterPro" id="IPR036737">
    <property type="entry name" value="OmpA-like_sf"/>
</dbReference>
<keyword evidence="2 5" id="KW-0472">Membrane</keyword>
<dbReference type="InterPro" id="IPR006664">
    <property type="entry name" value="OMP_bac"/>
</dbReference>
<dbReference type="RefSeq" id="WP_125039338.1">
    <property type="nucleotide sequence ID" value="NZ_BHZF01000001.1"/>
</dbReference>
<organism evidence="7 8">
    <name type="scientific">Schleiferia thermophila</name>
    <dbReference type="NCBI Taxonomy" id="884107"/>
    <lineage>
        <taxon>Bacteria</taxon>
        <taxon>Pseudomonadati</taxon>
        <taxon>Bacteroidota</taxon>
        <taxon>Flavobacteriia</taxon>
        <taxon>Flavobacteriales</taxon>
        <taxon>Schleiferiaceae</taxon>
        <taxon>Schleiferia</taxon>
    </lineage>
</organism>
<evidence type="ECO:0000256" key="2">
    <source>
        <dbReference type="ARBA" id="ARBA00023136"/>
    </source>
</evidence>
<dbReference type="Proteomes" id="UP000253517">
    <property type="component" value="Unassembled WGS sequence"/>
</dbReference>
<dbReference type="SUPFAM" id="SSF82171">
    <property type="entry name" value="DPP6 N-terminal domain-like"/>
    <property type="match status" value="1"/>
</dbReference>
<evidence type="ECO:0000256" key="5">
    <source>
        <dbReference type="PROSITE-ProRule" id="PRU00473"/>
    </source>
</evidence>
<sequence length="606" mass="68209">MYQQARAKLSAKDLEGAVALLEKITRKYPDFQDSWILLGDFYTREKNYLQAITYFQGAVRAGAGDFIHLSLADLYFLTYQYAPARMHLDRYLNYAKASPQGIQKANRLLKNLEFAMEAIKDTLTFLPENLGSALNDQHHQYFPSLSADGRLLVFTEREIGTDKKDEDFYYSEITSDGQLTPKRKLPGSINTPLNEGAQTVSADGRTIIYTGCHRPEGYGSCDLYASFLLPDGSWSAPQNLGPAINTSQWESQPSLSPDGKTLFFVRGKNGRDESTDIYYSTLGENRQWTEAKPLSDVVNTPYREATPFMYFDNKTLFFASDGHPGFGDMDFFYTVRQSDSSWSKPVNLGFPLNTSAEEFSLIIGPDGSVGYFASDSRPDGFGGFDLYRFVLDEKIRQVPVAYVAGLTVDAKSGAKLAGCKIRLIDLFNGKEIWNGSSRRDGSFFWVLPGNREYAMYVEKQGYLFHSQNFEVAEQKPEEALFVEVKLQPIEAGSQIVLQNLFFDTDSYQIQPKSEAELIKILEFLKQNPQVKVEIAGHTDNQGSPAYNKVLSQNRAKTVVNYLISNGIDSNRLVARGYGDTKPVADNQTEEGRQRNRRTELIILSNQ</sequence>
<dbReference type="PROSITE" id="PS01068">
    <property type="entry name" value="OMPA_1"/>
    <property type="match status" value="1"/>
</dbReference>
<evidence type="ECO:0000256" key="3">
    <source>
        <dbReference type="ARBA" id="ARBA00023237"/>
    </source>
</evidence>
<dbReference type="Pfam" id="PF00691">
    <property type="entry name" value="OmpA"/>
    <property type="match status" value="1"/>
</dbReference>
<dbReference type="PANTHER" id="PTHR30329">
    <property type="entry name" value="STATOR ELEMENT OF FLAGELLAR MOTOR COMPLEX"/>
    <property type="match status" value="1"/>
</dbReference>
<dbReference type="EMBL" id="QPJS01000001">
    <property type="protein sequence ID" value="RCX05573.1"/>
    <property type="molecule type" value="Genomic_DNA"/>
</dbReference>
<dbReference type="InterPro" id="IPR011042">
    <property type="entry name" value="6-blade_b-propeller_TolB-like"/>
</dbReference>
<dbReference type="InterPro" id="IPR011659">
    <property type="entry name" value="WD40"/>
</dbReference>
<evidence type="ECO:0000313" key="7">
    <source>
        <dbReference type="EMBL" id="RCX05573.1"/>
    </source>
</evidence>
<protein>
    <submittedName>
        <fullName evidence="7">Outer membrane protein OmpA-like peptidoglycan-associated protein</fullName>
    </submittedName>
</protein>
<keyword evidence="8" id="KW-1185">Reference proteome</keyword>
<dbReference type="PRINTS" id="PR01021">
    <property type="entry name" value="OMPADOMAIN"/>
</dbReference>
<proteinExistence type="predicted"/>
<dbReference type="GO" id="GO:0009279">
    <property type="term" value="C:cell outer membrane"/>
    <property type="evidence" value="ECO:0007669"/>
    <property type="project" value="UniProtKB-SubCell"/>
</dbReference>
<evidence type="ECO:0000256" key="4">
    <source>
        <dbReference type="PROSITE-ProRule" id="PRU00339"/>
    </source>
</evidence>
<accession>A0A369A8V2</accession>
<evidence type="ECO:0000313" key="8">
    <source>
        <dbReference type="Proteomes" id="UP000253517"/>
    </source>
</evidence>
<feature type="repeat" description="TPR" evidence="4">
    <location>
        <begin position="32"/>
        <end position="65"/>
    </location>
</feature>
<dbReference type="Gene3D" id="1.25.40.10">
    <property type="entry name" value="Tetratricopeptide repeat domain"/>
    <property type="match status" value="1"/>
</dbReference>
<evidence type="ECO:0000259" key="6">
    <source>
        <dbReference type="PROSITE" id="PS51123"/>
    </source>
</evidence>
<dbReference type="AlphaFoldDB" id="A0A369A8V2"/>
<dbReference type="SUPFAM" id="SSF48452">
    <property type="entry name" value="TPR-like"/>
    <property type="match status" value="1"/>
</dbReference>
<dbReference type="CDD" id="cd07185">
    <property type="entry name" value="OmpA_C-like"/>
    <property type="match status" value="1"/>
</dbReference>
<dbReference type="Gene3D" id="3.30.1330.60">
    <property type="entry name" value="OmpA-like domain"/>
    <property type="match status" value="1"/>
</dbReference>